<sequence length="630" mass="70948">MDSSSCPQYSGPLEMLPNGTPVIPYLQSTEIRKWSLEDFLCSSSSHEDTFLNALLFISRYKKVEPRVRAFALQLREYYSGPFGERRMKVIRQRVKARFNRHVIRGQEHLINQDELEEELDQQLSSKPSWYRPIPCVLIATSDQVASGSTTPTSEISSSFPWPSEPRHDDEVCASEGILSTTPPAIESEIEESEDLSESRVATSVNTTSSLGIKKKARASYTTEDPWRSLVSSLIKLINGESDVTFPMALPCMSPNHTQLFEHAVDSLKKFQAQEIKNRDITLLKDAQVAMSCVLNTMSANVQDFLVESQHQQLLDQAYSLSVIEGFDNHPSIAIAQEYVECLVKHGVDGLRRQLIIDRGILNSRFVDSRILPDEANLRDKVLEILTILCKFVQRPPFNCESPSENDCLHLWTSVFDVIIDKVSIHTGETMLEASKIMRQMQSLEHGDASDTGRKVDCIFMFQGVELSNIEFKRADCGARDLAIQNRKNVRLARCLQEYHASIGVKDPSIFMADVHGFVGVFYQVRPMGDIAIAGKTTSDVVHLPRTAGGLKGFLESNSLAIIWNFLTSLEAQAPTINVAKEVYDLEQEKAEFARAIHRKRSSTPPTVQRKFQGHVMLTPQKKRTKPNLQQ</sequence>
<gene>
    <name evidence="2" type="ORF">EMPS_09605</name>
</gene>
<name>A0A9P3M068_9FUNG</name>
<evidence type="ECO:0000256" key="1">
    <source>
        <dbReference type="SAM" id="MobiDB-lite"/>
    </source>
</evidence>
<dbReference type="EMBL" id="BQFW01000013">
    <property type="protein sequence ID" value="GJJ77246.1"/>
    <property type="molecule type" value="Genomic_DNA"/>
</dbReference>
<reference evidence="2" key="1">
    <citation type="submission" date="2021-11" db="EMBL/GenBank/DDBJ databases">
        <authorList>
            <person name="Herlambang A."/>
            <person name="Guo Y."/>
            <person name="Takashima Y."/>
            <person name="Nishizawa T."/>
        </authorList>
    </citation>
    <scope>NUCLEOTIDE SEQUENCE</scope>
    <source>
        <strain evidence="2">E1425</strain>
    </source>
</reference>
<evidence type="ECO:0000313" key="2">
    <source>
        <dbReference type="EMBL" id="GJJ77246.1"/>
    </source>
</evidence>
<feature type="region of interest" description="Disordered" evidence="1">
    <location>
        <begin position="147"/>
        <end position="166"/>
    </location>
</feature>
<dbReference type="AlphaFoldDB" id="A0A9P3M068"/>
<proteinExistence type="predicted"/>
<evidence type="ECO:0000313" key="3">
    <source>
        <dbReference type="Proteomes" id="UP000827284"/>
    </source>
</evidence>
<accession>A0A9P3M068</accession>
<dbReference type="OrthoDB" id="2444920at2759"/>
<organism evidence="2 3">
    <name type="scientific">Entomortierella parvispora</name>
    <dbReference type="NCBI Taxonomy" id="205924"/>
    <lineage>
        <taxon>Eukaryota</taxon>
        <taxon>Fungi</taxon>
        <taxon>Fungi incertae sedis</taxon>
        <taxon>Mucoromycota</taxon>
        <taxon>Mortierellomycotina</taxon>
        <taxon>Mortierellomycetes</taxon>
        <taxon>Mortierellales</taxon>
        <taxon>Mortierellaceae</taxon>
        <taxon>Entomortierella</taxon>
    </lineage>
</organism>
<reference evidence="2" key="2">
    <citation type="journal article" date="2022" name="Microbiol. Resour. Announc.">
        <title>Whole-Genome Sequence of Entomortierella parvispora E1425, a Mucoromycotan Fungus Associated with Burkholderiaceae-Related Endosymbiotic Bacteria.</title>
        <authorList>
            <person name="Herlambang A."/>
            <person name="Guo Y."/>
            <person name="Takashima Y."/>
            <person name="Narisawa K."/>
            <person name="Ohta H."/>
            <person name="Nishizawa T."/>
        </authorList>
    </citation>
    <scope>NUCLEOTIDE SEQUENCE</scope>
    <source>
        <strain evidence="2">E1425</strain>
    </source>
</reference>
<feature type="compositionally biased region" description="Polar residues" evidence="1">
    <location>
        <begin position="147"/>
        <end position="160"/>
    </location>
</feature>
<dbReference type="Proteomes" id="UP000827284">
    <property type="component" value="Unassembled WGS sequence"/>
</dbReference>
<comment type="caution">
    <text evidence="2">The sequence shown here is derived from an EMBL/GenBank/DDBJ whole genome shotgun (WGS) entry which is preliminary data.</text>
</comment>
<keyword evidence="3" id="KW-1185">Reference proteome</keyword>
<protein>
    <submittedName>
        <fullName evidence="2">Uncharacterized protein</fullName>
    </submittedName>
</protein>